<dbReference type="InterPro" id="IPR001969">
    <property type="entry name" value="Aspartic_peptidase_AS"/>
</dbReference>
<dbReference type="GO" id="GO:0004190">
    <property type="term" value="F:aspartic-type endopeptidase activity"/>
    <property type="evidence" value="ECO:0007669"/>
    <property type="project" value="InterPro"/>
</dbReference>
<evidence type="ECO:0000313" key="5">
    <source>
        <dbReference type="EMBL" id="KAF4651007.1"/>
    </source>
</evidence>
<evidence type="ECO:0000256" key="1">
    <source>
        <dbReference type="ARBA" id="ARBA00022679"/>
    </source>
</evidence>
<dbReference type="SUPFAM" id="SSF53098">
    <property type="entry name" value="Ribonuclease H-like"/>
    <property type="match status" value="1"/>
</dbReference>
<evidence type="ECO:0000256" key="4">
    <source>
        <dbReference type="SAM" id="MobiDB-lite"/>
    </source>
</evidence>
<dbReference type="PROSITE" id="PS00141">
    <property type="entry name" value="ASP_PROTEASE"/>
    <property type="match status" value="1"/>
</dbReference>
<dbReference type="GO" id="GO:0003964">
    <property type="term" value="F:RNA-directed DNA polymerase activity"/>
    <property type="evidence" value="ECO:0007669"/>
    <property type="project" value="UniProtKB-KW"/>
</dbReference>
<dbReference type="Gene3D" id="3.30.420.10">
    <property type="entry name" value="Ribonuclease H-like superfamily/Ribonuclease H"/>
    <property type="match status" value="1"/>
</dbReference>
<sequence length="2008" mass="219850">MVTADEIENAPNRETLTKLRGTLRSSRTRKMKDLLALRNRTRNFDVNADDFDEKELASLYADEEEFEGVIEGLTRLIDRASARISSFMNESFDPTSTENPSPTPMDSALLPRSPDTDSLSTLVSALTSALQKEPDLRIRISDVNGLSVASKALKDPYLLPAHFKRVEQLFLASGFATLSDNKFLPEPDPEVYLVEKLLETLVDHDRVAAEANSVVDEVGGDWHRVKAVLLDKFSRPDEVRRELRRRVGKLTFKGPGSIDAFLSDVRQLRILASSISPADTPTTKASDNVHFINAILRCLPSDIYSSLVQQVTQTARILRPGTASKEWQLRLPFDGKADDVTILSILSDICQSFTVVSDSRKASRPQDREQPSKDIRDRVLFTGDAASTSKHKKEYREVMTWARSQPYVLFVTGLGVGKLESAPANSPGLGAANEVKFLVSRRGQKYALLAFDSRTSGEVAATEGFTDRKLYTRVKQFDCSSHNGRSEPTLSTSPPTSSLSVPLGGQPAACNAAASAEIDALSTGSKQPLSDGLAQNGSNALVDHDSIDSIRLRSEPHGAQQQRHLSEVTLQLRLRQSEETLQLHGIVDTGASASYLVSPDPLARLPFSVSCADNPTRVQLADGRCIDVNSTIRLSVSTLDINQRVSLSESGLETPITSSGSCLSANPVGRHPATMPPISLYGSEPLPDAQAGETIQVISDEPWDNQLFYGDDATTARVDSSQFTLLPPSSVLTKPVVIRLPPRTETSLFEIWNSIAAKGWLDSSSGGSYRTRIRRLLPSERLDVPGQVYVAELYLPALSVPRVAVGDYALAMYRRLSSALQKSYAELVGDFVSKGFWAEAPPSNGGQSPSVPAANVFLVTNKSSSQPPSKSRLVCDLRPINSASPIAAVHGGPGLADVLCSIRMTAPMALATADIKSAFYSIRLSPESGTPAISIKTAVGNYITARVSFGVSGYRCSDVATDTWLHDYFDDLVIAGLPVAVAHNLCQPLRFLFLGGFLPQEKKLAVATVPRSVEEIQAVFAECGMDVSIGSAVSIFNTDFVYSSRVGRPILTTDCRRALRVGRALLFFQKEPPLTQKLSKKAFFGISGLLSFDCAKLHARARLLADTLRSLVGGCFATVDWDCVCDLASMCDDYKLAYLELVRWGREICEAESVPCSHAVMVRTNESQPIKLEVCSDASLFGGGFAIYSDGQLIYEDAVRFSRSQTLHSSNRRELRLCLLALRKVAEIVEYCAKSACKKRRGVVPLEVCFRCDNRPSLAWIQSGSLKLQSSKVLERRALVRLVDAIGSELDVIREHSSLSLDFIPGASNTHADSLSRLLDRPVEDAGGRCLGEVLIPRKGGGVLDTHEVLEGQCCTIFEASQSTDGWFSPEDIFTGGSTDDVDHDFLRLAADSCCLLRDESLEYEMGPARQPFSGAIVGGTCGSTSLLMTTLTTVDTIYSVRDCPGSLGPDLCRVTSAADVQCEPVIEGIARGCCDLDSALWRLRFLRFIIQSWRSLSSTPPGPPAEELYFDPSECYDRTNLAVAARSAQRLMFEVTPGHSPPSYLGDRLPQDGGPLQRLICKECPEVYVFRSGLPSGEPVLTFHRPRVAAVFRRLVVFDAHRRSLHSGLSGTLASVDHFHLSAIVSVARDVIAGCTACRIAHAIRGWHCPPGCGEGELSAEEMSNYPPYTFATADVVALGDGVKAVSVRCRFSRHCIWRDLPSGVESTANVVAALIRIQAITGGMKILWVDCASYFRSREFRESTWNKMSTTVRLLPRHAPWTGSHERHHRTMLNYLRMVTRNSAGRVKLLSSVDRETLYDRVALTHNSMPLGGYIVSGPELRYMCPDLLAYGHVRAIGASAAIKLEVPHLPYKVCKQSRQVYISEVWSRIKKANLDVRPRLRAAYDDLDPGRTVLVFVPTARKLALPFVIAHVVRRVNHRVEVVHSTGAELQELAPWSTVTTLSPSRGIPRTMYLLPKARASSICRWTSGLTTLQVTVIGIAVSLSTRVAPWRFWFVGRTVTQRNG</sequence>
<evidence type="ECO:0000256" key="2">
    <source>
        <dbReference type="ARBA" id="ARBA00022695"/>
    </source>
</evidence>
<dbReference type="SUPFAM" id="SSF56672">
    <property type="entry name" value="DNA/RNA polymerases"/>
    <property type="match status" value="1"/>
</dbReference>
<comment type="caution">
    <text evidence="5">The sequence shown here is derived from an EMBL/GenBank/DDBJ whole genome shotgun (WGS) entry which is preliminary data.</text>
</comment>
<reference evidence="5 6" key="1">
    <citation type="submission" date="2020-04" db="EMBL/GenBank/DDBJ databases">
        <title>Perkinsus olseni comparative genomics.</title>
        <authorList>
            <person name="Bogema D.R."/>
        </authorList>
    </citation>
    <scope>NUCLEOTIDE SEQUENCE [LARGE SCALE GENOMIC DNA]</scope>
    <source>
        <strain evidence="5">ATCC PRA-179</strain>
    </source>
</reference>
<gene>
    <name evidence="5" type="ORF">FOZ61_010867</name>
</gene>
<name>A0A7J6KVN5_PEROL</name>
<dbReference type="InterPro" id="IPR043502">
    <property type="entry name" value="DNA/RNA_pol_sf"/>
</dbReference>
<accession>A0A7J6KVN5</accession>
<feature type="compositionally biased region" description="Polar residues" evidence="4">
    <location>
        <begin position="89"/>
        <end position="100"/>
    </location>
</feature>
<dbReference type="EMBL" id="JABAHT010000927">
    <property type="protein sequence ID" value="KAF4651007.1"/>
    <property type="molecule type" value="Genomic_DNA"/>
</dbReference>
<keyword evidence="3" id="KW-0695">RNA-directed DNA polymerase</keyword>
<keyword evidence="2" id="KW-0548">Nucleotidyltransferase</keyword>
<feature type="region of interest" description="Disordered" evidence="4">
    <location>
        <begin position="479"/>
        <end position="505"/>
    </location>
</feature>
<evidence type="ECO:0000256" key="3">
    <source>
        <dbReference type="ARBA" id="ARBA00022918"/>
    </source>
</evidence>
<dbReference type="InterPro" id="IPR036397">
    <property type="entry name" value="RNaseH_sf"/>
</dbReference>
<dbReference type="OrthoDB" id="431356at2759"/>
<feature type="compositionally biased region" description="Low complexity" evidence="4">
    <location>
        <begin position="486"/>
        <end position="503"/>
    </location>
</feature>
<dbReference type="Proteomes" id="UP000570595">
    <property type="component" value="Unassembled WGS sequence"/>
</dbReference>
<dbReference type="GO" id="GO:0003676">
    <property type="term" value="F:nucleic acid binding"/>
    <property type="evidence" value="ECO:0007669"/>
    <property type="project" value="InterPro"/>
</dbReference>
<dbReference type="InterPro" id="IPR012337">
    <property type="entry name" value="RNaseH-like_sf"/>
</dbReference>
<keyword evidence="1" id="KW-0808">Transferase</keyword>
<proteinExistence type="predicted"/>
<dbReference type="GO" id="GO:0006508">
    <property type="term" value="P:proteolysis"/>
    <property type="evidence" value="ECO:0007669"/>
    <property type="project" value="InterPro"/>
</dbReference>
<feature type="region of interest" description="Disordered" evidence="4">
    <location>
        <begin position="89"/>
        <end position="116"/>
    </location>
</feature>
<organism evidence="5 6">
    <name type="scientific">Perkinsus olseni</name>
    <name type="common">Perkinsus atlanticus</name>
    <dbReference type="NCBI Taxonomy" id="32597"/>
    <lineage>
        <taxon>Eukaryota</taxon>
        <taxon>Sar</taxon>
        <taxon>Alveolata</taxon>
        <taxon>Perkinsozoa</taxon>
        <taxon>Perkinsea</taxon>
        <taxon>Perkinsida</taxon>
        <taxon>Perkinsidae</taxon>
        <taxon>Perkinsus</taxon>
    </lineage>
</organism>
<protein>
    <submittedName>
        <fullName evidence="5">Uncharacterized protein</fullName>
    </submittedName>
</protein>
<evidence type="ECO:0000313" key="6">
    <source>
        <dbReference type="Proteomes" id="UP000570595"/>
    </source>
</evidence>